<sequence>MSGIEAPPFAFVAGSTCLDFANTATRDEEAIVGESLARFEDLISWGVSAHILTPVDAERTRAAARERSQDACAALARAVALREEVFRTFAALAERRPVAPQGVAALDRAQRDAFAHRALVADGHCFRWEWDGGGTAFDGVLWRVAESAAELLAGGRLERVRRCAGEECTRLFLDTSRGGGRRWCEMRHCGNVAKVRRFRTRHGDR</sequence>
<protein>
    <recommendedName>
        <fullName evidence="1">Zinc finger CGNR domain-containing protein</fullName>
    </recommendedName>
</protein>
<evidence type="ECO:0000259" key="1">
    <source>
        <dbReference type="Pfam" id="PF11706"/>
    </source>
</evidence>
<accession>A0A6J4MTL7</accession>
<dbReference type="PANTHER" id="PTHR35525:SF3">
    <property type="entry name" value="BLL6575 PROTEIN"/>
    <property type="match status" value="1"/>
</dbReference>
<dbReference type="AlphaFoldDB" id="A0A6J4MTL7"/>
<organism evidence="2">
    <name type="scientific">uncultured Gemmatimonadota bacterium</name>
    <dbReference type="NCBI Taxonomy" id="203437"/>
    <lineage>
        <taxon>Bacteria</taxon>
        <taxon>Pseudomonadati</taxon>
        <taxon>Gemmatimonadota</taxon>
        <taxon>environmental samples</taxon>
    </lineage>
</organism>
<name>A0A6J4MTL7_9BACT</name>
<dbReference type="SUPFAM" id="SSF160904">
    <property type="entry name" value="Jann2411-like"/>
    <property type="match status" value="1"/>
</dbReference>
<dbReference type="EMBL" id="CADCTW010000231">
    <property type="protein sequence ID" value="CAA9368430.1"/>
    <property type="molecule type" value="Genomic_DNA"/>
</dbReference>
<evidence type="ECO:0000313" key="2">
    <source>
        <dbReference type="EMBL" id="CAA9368430.1"/>
    </source>
</evidence>
<gene>
    <name evidence="2" type="ORF">AVDCRST_MAG68-5203</name>
</gene>
<dbReference type="Pfam" id="PF07336">
    <property type="entry name" value="ABATE"/>
    <property type="match status" value="1"/>
</dbReference>
<dbReference type="Pfam" id="PF11706">
    <property type="entry name" value="zf-CGNR"/>
    <property type="match status" value="1"/>
</dbReference>
<proteinExistence type="predicted"/>
<dbReference type="PANTHER" id="PTHR35525">
    <property type="entry name" value="BLL6575 PROTEIN"/>
    <property type="match status" value="1"/>
</dbReference>
<dbReference type="Gene3D" id="1.10.3300.10">
    <property type="entry name" value="Jann2411-like domain"/>
    <property type="match status" value="1"/>
</dbReference>
<dbReference type="InterPro" id="IPR010852">
    <property type="entry name" value="ABATE"/>
</dbReference>
<feature type="domain" description="Zinc finger CGNR" evidence="1">
    <location>
        <begin position="159"/>
        <end position="202"/>
    </location>
</feature>
<dbReference type="InterPro" id="IPR021005">
    <property type="entry name" value="Znf_CGNR"/>
</dbReference>
<dbReference type="InterPro" id="IPR023286">
    <property type="entry name" value="ABATE_dom_sf"/>
</dbReference>
<reference evidence="2" key="1">
    <citation type="submission" date="2020-02" db="EMBL/GenBank/DDBJ databases">
        <authorList>
            <person name="Meier V. D."/>
        </authorList>
    </citation>
    <scope>NUCLEOTIDE SEQUENCE</scope>
    <source>
        <strain evidence="2">AVDCRST_MAG68</strain>
    </source>
</reference>